<dbReference type="OrthoDB" id="506431at2759"/>
<dbReference type="PANTHER" id="PTHR11055">
    <property type="entry name" value="BIFUNCTIONAL 3'-PHOSPHOADENOSINE 5'-PHOSPHOSULFATE SYNTHASE"/>
    <property type="match status" value="1"/>
</dbReference>
<name>A0A226EKL0_FOLCA</name>
<dbReference type="InterPro" id="IPR027417">
    <property type="entry name" value="P-loop_NTPase"/>
</dbReference>
<feature type="compositionally biased region" description="Low complexity" evidence="5">
    <location>
        <begin position="333"/>
        <end position="350"/>
    </location>
</feature>
<feature type="compositionally biased region" description="Low complexity" evidence="5">
    <location>
        <begin position="222"/>
        <end position="242"/>
    </location>
</feature>
<evidence type="ECO:0000256" key="3">
    <source>
        <dbReference type="ARBA" id="ARBA00022741"/>
    </source>
</evidence>
<evidence type="ECO:0000313" key="7">
    <source>
        <dbReference type="EMBL" id="OXA57989.1"/>
    </source>
</evidence>
<dbReference type="AlphaFoldDB" id="A0A226EKL0"/>
<comment type="caution">
    <text evidence="7">The sequence shown here is derived from an EMBL/GenBank/DDBJ whole genome shotgun (WGS) entry which is preliminary data.</text>
</comment>
<feature type="compositionally biased region" description="Acidic residues" evidence="5">
    <location>
        <begin position="243"/>
        <end position="258"/>
    </location>
</feature>
<feature type="compositionally biased region" description="Polar residues" evidence="5">
    <location>
        <begin position="1"/>
        <end position="14"/>
    </location>
</feature>
<dbReference type="STRING" id="158441.A0A226EKL0"/>
<reference evidence="7 8" key="1">
    <citation type="submission" date="2015-12" db="EMBL/GenBank/DDBJ databases">
        <title>The genome of Folsomia candida.</title>
        <authorList>
            <person name="Faddeeva A."/>
            <person name="Derks M.F."/>
            <person name="Anvar Y."/>
            <person name="Smit S."/>
            <person name="Van Straalen N."/>
            <person name="Roelofs D."/>
        </authorList>
    </citation>
    <scope>NUCLEOTIDE SEQUENCE [LARGE SCALE GENOMIC DNA]</scope>
    <source>
        <strain evidence="7 8">VU population</strain>
        <tissue evidence="7">Whole body</tissue>
    </source>
</reference>
<sequence length="730" mass="81117">MNPSTPTSKITQVGSPSPSPPSSKRVKHQSGIEVTEGCTILMTGLAKSGKTTISNALTQKLKSNGILVKQIDGKCLRAGLCKNLDLDNTKDRSEFVHLASELAKTFTEEGFVSIISIVAPLQADRETAKQSHNKDGLNFVEVFVDRSSKECKTGLDRNVLNPIESDYEPPPNPDVHLQRSGNNVNKLATELVAKLVGYKYIPPFFAQPQSPVSPLNRPTPSPKASTPLPSTASPSPSTTDSSDSSDVDIDDGELDDEGNSVPKFKLPRKSNNRTIFDYVKSVLVQRGFTGKDEEVDNHPLFFALMGEWRTHYETHKTGGMEKFFPAKVRARSKSATPTKTPTKCAKTPSKGAKTPQKDDVKNPEENKWDEFIPLYWNGSTLCYGSMHQGFPHLKKCKQCWSQSTSEGYLCNLHSTNRLQHIVVLHDTNENAIHYHAVLNLSVLKKEWTKQVVQTYAHNMTQVMAHLSTHPAAKFSPICENSFLLSSPERLPATHSMTLSVALITLFRNMEKIETGAPIKPHSFLHKQFNIFKANLAVVEKILEENGVTSSVGDNDNTSSVSSPLIDKDRYCKKLPRIYCGVETDNKINVGLKTSKTGEEDHSAYIHSDQFKSGPIYQTPLSDEQLAIANNIDTSKSFKQWTDQQRDVFDLVKKDCTRKEGLGHAALILAEMKGQSYNGILIRRDNQKYEHVDTIERGDRAFVQAVFKLLTGRSLTVSVKHTDNMSFNGEI</sequence>
<dbReference type="InterPro" id="IPR059117">
    <property type="entry name" value="APS_kinase_dom"/>
</dbReference>
<gene>
    <name evidence="7" type="ORF">Fcan01_08085</name>
</gene>
<dbReference type="Gene3D" id="3.40.50.300">
    <property type="entry name" value="P-loop containing nucleotide triphosphate hydrolases"/>
    <property type="match status" value="1"/>
</dbReference>
<dbReference type="GO" id="GO:0005524">
    <property type="term" value="F:ATP binding"/>
    <property type="evidence" value="ECO:0007669"/>
    <property type="project" value="UniProtKB-KW"/>
</dbReference>
<evidence type="ECO:0000256" key="2">
    <source>
        <dbReference type="ARBA" id="ARBA00022679"/>
    </source>
</evidence>
<dbReference type="Proteomes" id="UP000198287">
    <property type="component" value="Unassembled WGS sequence"/>
</dbReference>
<accession>A0A226EKL0</accession>
<dbReference type="Pfam" id="PF01583">
    <property type="entry name" value="APS_kinase"/>
    <property type="match status" value="1"/>
</dbReference>
<evidence type="ECO:0000256" key="4">
    <source>
        <dbReference type="ARBA" id="ARBA00022840"/>
    </source>
</evidence>
<feature type="region of interest" description="Disordered" evidence="5">
    <location>
        <begin position="1"/>
        <end position="31"/>
    </location>
</feature>
<dbReference type="GO" id="GO:0004020">
    <property type="term" value="F:adenylylsulfate kinase activity"/>
    <property type="evidence" value="ECO:0007669"/>
    <property type="project" value="TreeGrafter"/>
</dbReference>
<keyword evidence="2" id="KW-0808">Transferase</keyword>
<organism evidence="7 8">
    <name type="scientific">Folsomia candida</name>
    <name type="common">Springtail</name>
    <dbReference type="NCBI Taxonomy" id="158441"/>
    <lineage>
        <taxon>Eukaryota</taxon>
        <taxon>Metazoa</taxon>
        <taxon>Ecdysozoa</taxon>
        <taxon>Arthropoda</taxon>
        <taxon>Hexapoda</taxon>
        <taxon>Collembola</taxon>
        <taxon>Entomobryomorpha</taxon>
        <taxon>Isotomoidea</taxon>
        <taxon>Isotomidae</taxon>
        <taxon>Proisotominae</taxon>
        <taxon>Folsomia</taxon>
    </lineage>
</organism>
<evidence type="ECO:0000256" key="5">
    <source>
        <dbReference type="SAM" id="MobiDB-lite"/>
    </source>
</evidence>
<keyword evidence="8" id="KW-1185">Reference proteome</keyword>
<proteinExistence type="predicted"/>
<feature type="domain" description="APS kinase" evidence="6">
    <location>
        <begin position="37"/>
        <end position="177"/>
    </location>
</feature>
<dbReference type="GO" id="GO:0000103">
    <property type="term" value="P:sulfate assimilation"/>
    <property type="evidence" value="ECO:0007669"/>
    <property type="project" value="TreeGrafter"/>
</dbReference>
<feature type="region of interest" description="Disordered" evidence="5">
    <location>
        <begin position="330"/>
        <end position="363"/>
    </location>
</feature>
<comment type="pathway">
    <text evidence="1">Sulfur metabolism.</text>
</comment>
<protein>
    <submittedName>
        <fullName evidence="7">Adenylyl-sulfate kinase</fullName>
    </submittedName>
</protein>
<keyword evidence="4" id="KW-0067">ATP-binding</keyword>
<evidence type="ECO:0000313" key="8">
    <source>
        <dbReference type="Proteomes" id="UP000198287"/>
    </source>
</evidence>
<feature type="region of interest" description="Disordered" evidence="5">
    <location>
        <begin position="160"/>
        <end position="180"/>
    </location>
</feature>
<keyword evidence="3" id="KW-0547">Nucleotide-binding</keyword>
<feature type="region of interest" description="Disordered" evidence="5">
    <location>
        <begin position="207"/>
        <end position="267"/>
    </location>
</feature>
<evidence type="ECO:0000256" key="1">
    <source>
        <dbReference type="ARBA" id="ARBA00004678"/>
    </source>
</evidence>
<evidence type="ECO:0000259" key="6">
    <source>
        <dbReference type="Pfam" id="PF01583"/>
    </source>
</evidence>
<dbReference type="PANTHER" id="PTHR11055:SF37">
    <property type="entry name" value="ATP SULFURYLASE 2"/>
    <property type="match status" value="1"/>
</dbReference>
<dbReference type="EMBL" id="LNIX01000003">
    <property type="protein sequence ID" value="OXA57989.1"/>
    <property type="molecule type" value="Genomic_DNA"/>
</dbReference>
<keyword evidence="7" id="KW-0418">Kinase</keyword>
<dbReference type="SUPFAM" id="SSF52540">
    <property type="entry name" value="P-loop containing nucleoside triphosphate hydrolases"/>
    <property type="match status" value="1"/>
</dbReference>